<dbReference type="Proteomes" id="UP000095472">
    <property type="component" value="Chromosome"/>
</dbReference>
<dbReference type="EMBL" id="CP182909">
    <property type="protein sequence ID" value="XPM62942.1"/>
    <property type="molecule type" value="Genomic_DNA"/>
</dbReference>
<sequence>MLEINFNLGFAIPTYNRPETLNELLVSIIAQVSQYDFPVFISDNSTGETREQVCKIVQAHQIKYPFIFYKQNLENIGFNNNVIQVLSMSNQVQYVWLLYR</sequence>
<keyword evidence="2" id="KW-1185">Reference proteome</keyword>
<keyword evidence="1" id="KW-0808">Transferase</keyword>
<proteinExistence type="predicted"/>
<dbReference type="EC" id="2.4.-.-" evidence="1"/>
<protein>
    <submittedName>
        <fullName evidence="1">Glycosyltransferase family 2 protein</fullName>
        <ecNumber evidence="1">2.4.-.-</ecNumber>
    </submittedName>
</protein>
<gene>
    <name evidence="1" type="ORF">BH720_025990</name>
</gene>
<organism evidence="1 2">
    <name type="scientific">Desertifilum tharense IPPAS B-1220</name>
    <dbReference type="NCBI Taxonomy" id="1781255"/>
    <lineage>
        <taxon>Bacteria</taxon>
        <taxon>Bacillati</taxon>
        <taxon>Cyanobacteriota</taxon>
        <taxon>Cyanophyceae</taxon>
        <taxon>Desertifilales</taxon>
        <taxon>Desertifilaceae</taxon>
        <taxon>Desertifilum</taxon>
    </lineage>
</organism>
<keyword evidence="1" id="KW-0328">Glycosyltransferase</keyword>
<evidence type="ECO:0000313" key="2">
    <source>
        <dbReference type="Proteomes" id="UP000095472"/>
    </source>
</evidence>
<evidence type="ECO:0000313" key="1">
    <source>
        <dbReference type="EMBL" id="XPM62942.1"/>
    </source>
</evidence>
<accession>A0ACD5GQH8</accession>
<name>A0ACD5GQH8_9CYAN</name>
<reference evidence="1 2" key="1">
    <citation type="journal article" date="2016" name="Genome Announc.">
        <title>Draft Genome Sequence of the Thermotolerant Cyanobacterium Desertifilum sp. IPPAS B-1220.</title>
        <authorList>
            <person name="Mironov K.S."/>
            <person name="Sinetova M.A."/>
            <person name="Bolatkhan K."/>
            <person name="Zayadan B.K."/>
            <person name="Ustinova V.V."/>
            <person name="Kupriyanova E.V."/>
            <person name="Skrypnik A.N."/>
            <person name="Gogoleva N.E."/>
            <person name="Gogolev Y.V."/>
            <person name="Los D.A."/>
        </authorList>
    </citation>
    <scope>NUCLEOTIDE SEQUENCE [LARGE SCALE GENOMIC DNA]</scope>
    <source>
        <strain evidence="1 2">IPPAS B-1220</strain>
    </source>
</reference>